<evidence type="ECO:0000313" key="2">
    <source>
        <dbReference type="Proteomes" id="UP001333110"/>
    </source>
</evidence>
<dbReference type="EMBL" id="JAUNZN010000018">
    <property type="protein sequence ID" value="KAK4811245.1"/>
    <property type="molecule type" value="Genomic_DNA"/>
</dbReference>
<dbReference type="AlphaFoldDB" id="A0AAN7MQ05"/>
<gene>
    <name evidence="1" type="ORF">QYF61_022142</name>
</gene>
<keyword evidence="2" id="KW-1185">Reference proteome</keyword>
<sequence length="451" mass="51358">MPLQDHCLLDHIWRTASRFWAPGHRKGVAKLEQGQWRAAMMLGGWRTWYGLKELSLFSLEKRRLWGKATAGVSEKGLAAFPHIRGGYREDGARLFIEPDGRRQFFMVREALAQQSREVVESVSLEAFKTQLDKTLDIESSSNMRNSRFGRISSKVSFVDFNYLRVSHKVLRGLPDDQGDSVNLQEATACICASTAKRANCILGCIKHSITSQSREAISMFQHWCGLTWSTRDVKVLECVQRRATELLKGLEGMSSEEQLRTLGLYGLEKRRLRGDLIALYSFLRRGSGEGGADLFFWDPVTGCVGMAQSCARGGLDWTLGSISLPRGWSNTGTGFLESSECYFKSYEERLRELGLFSLEKRRVRGDLIALYNYLKGGCREVGVGLFSQVTSHRTRGNGLKLHQGRFRLDIRKNFFMERVVKHWNRLPREVVESPSLEVFKRHVDVVLRDMV</sequence>
<evidence type="ECO:0000313" key="1">
    <source>
        <dbReference type="EMBL" id="KAK4811245.1"/>
    </source>
</evidence>
<name>A0AAN7MQ05_MYCAM</name>
<organism evidence="1 2">
    <name type="scientific">Mycteria americana</name>
    <name type="common">Wood stork</name>
    <dbReference type="NCBI Taxonomy" id="33587"/>
    <lineage>
        <taxon>Eukaryota</taxon>
        <taxon>Metazoa</taxon>
        <taxon>Chordata</taxon>
        <taxon>Craniata</taxon>
        <taxon>Vertebrata</taxon>
        <taxon>Euteleostomi</taxon>
        <taxon>Archelosauria</taxon>
        <taxon>Archosauria</taxon>
        <taxon>Dinosauria</taxon>
        <taxon>Saurischia</taxon>
        <taxon>Theropoda</taxon>
        <taxon>Coelurosauria</taxon>
        <taxon>Aves</taxon>
        <taxon>Neognathae</taxon>
        <taxon>Neoaves</taxon>
        <taxon>Aequornithes</taxon>
        <taxon>Ciconiiformes</taxon>
        <taxon>Ciconiidae</taxon>
        <taxon>Mycteria</taxon>
    </lineage>
</organism>
<protein>
    <submittedName>
        <fullName evidence="1">Uncharacterized protein</fullName>
    </submittedName>
</protein>
<accession>A0AAN7MQ05</accession>
<dbReference type="Proteomes" id="UP001333110">
    <property type="component" value="Unassembled WGS sequence"/>
</dbReference>
<reference evidence="1 2" key="1">
    <citation type="journal article" date="2023" name="J. Hered.">
        <title>Chromosome-level genome of the wood stork (Mycteria americana) provides insight into avian chromosome evolution.</title>
        <authorList>
            <person name="Flamio R. Jr."/>
            <person name="Ramstad K.M."/>
        </authorList>
    </citation>
    <scope>NUCLEOTIDE SEQUENCE [LARGE SCALE GENOMIC DNA]</scope>
    <source>
        <strain evidence="1">JAX WOST 10</strain>
    </source>
</reference>
<comment type="caution">
    <text evidence="1">The sequence shown here is derived from an EMBL/GenBank/DDBJ whole genome shotgun (WGS) entry which is preliminary data.</text>
</comment>
<proteinExistence type="predicted"/>